<proteinExistence type="predicted"/>
<keyword evidence="2" id="KW-1185">Reference proteome</keyword>
<evidence type="ECO:0000313" key="2">
    <source>
        <dbReference type="Proteomes" id="UP001163550"/>
    </source>
</evidence>
<protein>
    <submittedName>
        <fullName evidence="1">Helix-turn-helix domain-containing protein</fullName>
    </submittedName>
</protein>
<dbReference type="EMBL" id="CP087994">
    <property type="protein sequence ID" value="UYO62815.1"/>
    <property type="molecule type" value="Genomic_DNA"/>
</dbReference>
<name>A0ABY6HEB9_9FIRM</name>
<evidence type="ECO:0000313" key="1">
    <source>
        <dbReference type="EMBL" id="UYO62815.1"/>
    </source>
</evidence>
<gene>
    <name evidence="1" type="ORF">LNN31_18935</name>
</gene>
<dbReference type="Proteomes" id="UP001163550">
    <property type="component" value="Chromosome"/>
</dbReference>
<dbReference type="RefSeq" id="WP_263992842.1">
    <property type="nucleotide sequence ID" value="NZ_CP087994.1"/>
</dbReference>
<sequence length="59" mass="6660">MNQEEYYTIDKVAEITGMSKGSIECFLISGILKSTQVSPGEFRVVKSDLDLFRARLEKS</sequence>
<organism evidence="1 2">
    <name type="scientific">Acetobacterium wieringae</name>
    <dbReference type="NCBI Taxonomy" id="52694"/>
    <lineage>
        <taxon>Bacteria</taxon>
        <taxon>Bacillati</taxon>
        <taxon>Bacillota</taxon>
        <taxon>Clostridia</taxon>
        <taxon>Eubacteriales</taxon>
        <taxon>Eubacteriaceae</taxon>
        <taxon>Acetobacterium</taxon>
    </lineage>
</organism>
<accession>A0ABY6HEB9</accession>
<reference evidence="1" key="1">
    <citation type="submission" date="2021-11" db="EMBL/GenBank/DDBJ databases">
        <title>Isoprene-degrading acetogen.</title>
        <authorList>
            <person name="Yang Y."/>
            <person name="Jin H."/>
            <person name="Yan J."/>
        </authorList>
    </citation>
    <scope>NUCLEOTIDE SEQUENCE</scope>
    <source>
        <strain evidence="1">Berkeley</strain>
    </source>
</reference>